<dbReference type="Gene3D" id="3.40.50.2300">
    <property type="match status" value="1"/>
</dbReference>
<keyword evidence="3 5" id="KW-0238">DNA-binding</keyword>
<evidence type="ECO:0000256" key="3">
    <source>
        <dbReference type="ARBA" id="ARBA00023125"/>
    </source>
</evidence>
<dbReference type="GO" id="GO:0000156">
    <property type="term" value="F:phosphorelay response regulator activity"/>
    <property type="evidence" value="ECO:0007669"/>
    <property type="project" value="TreeGrafter"/>
</dbReference>
<dbReference type="GO" id="GO:0032993">
    <property type="term" value="C:protein-DNA complex"/>
    <property type="evidence" value="ECO:0007669"/>
    <property type="project" value="TreeGrafter"/>
</dbReference>
<protein>
    <submittedName>
        <fullName evidence="8">Transcriptional regulator</fullName>
    </submittedName>
</protein>
<dbReference type="AlphaFoldDB" id="A0A0A2G6X6"/>
<dbReference type="InterPro" id="IPR039420">
    <property type="entry name" value="WalR-like"/>
</dbReference>
<dbReference type="PROSITE" id="PS51755">
    <property type="entry name" value="OMPR_PHOB"/>
    <property type="match status" value="1"/>
</dbReference>
<keyword evidence="2" id="KW-0902">Two-component regulatory system</keyword>
<evidence type="ECO:0000313" key="8">
    <source>
        <dbReference type="EMBL" id="KGN98135.1"/>
    </source>
</evidence>
<dbReference type="InterPro" id="IPR011006">
    <property type="entry name" value="CheY-like_superfamily"/>
</dbReference>
<reference evidence="8 9" key="1">
    <citation type="submission" date="2014-08" db="EMBL/GenBank/DDBJ databases">
        <title>Porphyromonas gingivicanis strain:COT-022_OH1391 Genome sequencing.</title>
        <authorList>
            <person name="Wallis C."/>
            <person name="Deusch O."/>
            <person name="O'Flynn C."/>
            <person name="Davis I."/>
            <person name="Jospin G."/>
            <person name="Darling A.E."/>
            <person name="Coil D.A."/>
            <person name="Alexiev A."/>
            <person name="Horsfall A."/>
            <person name="Kirkwood N."/>
            <person name="Harris S."/>
            <person name="Eisen J.A."/>
        </authorList>
    </citation>
    <scope>NUCLEOTIDE SEQUENCE [LARGE SCALE GENOMIC DNA]</scope>
    <source>
        <strain evidence="9">COT-022 OH1391</strain>
    </source>
</reference>
<feature type="domain" description="Response regulatory" evidence="6">
    <location>
        <begin position="6"/>
        <end position="120"/>
    </location>
</feature>
<name>A0A0A2G6X6_9PORP</name>
<feature type="DNA-binding region" description="OmpR/PhoB-type" evidence="5">
    <location>
        <begin position="131"/>
        <end position="228"/>
    </location>
</feature>
<evidence type="ECO:0000256" key="1">
    <source>
        <dbReference type="ARBA" id="ARBA00022553"/>
    </source>
</evidence>
<dbReference type="SUPFAM" id="SSF46894">
    <property type="entry name" value="C-terminal effector domain of the bipartite response regulators"/>
    <property type="match status" value="1"/>
</dbReference>
<dbReference type="InterPro" id="IPR016032">
    <property type="entry name" value="Sig_transdc_resp-reg_C-effctor"/>
</dbReference>
<dbReference type="STRING" id="266762.HQ36_04285"/>
<dbReference type="EMBL" id="JQZW01000008">
    <property type="protein sequence ID" value="KGN98135.1"/>
    <property type="molecule type" value="Genomic_DNA"/>
</dbReference>
<dbReference type="SMART" id="SM00448">
    <property type="entry name" value="REC"/>
    <property type="match status" value="1"/>
</dbReference>
<evidence type="ECO:0000256" key="5">
    <source>
        <dbReference type="PROSITE-ProRule" id="PRU01091"/>
    </source>
</evidence>
<dbReference type="Gene3D" id="1.10.10.10">
    <property type="entry name" value="Winged helix-like DNA-binding domain superfamily/Winged helix DNA-binding domain"/>
    <property type="match status" value="1"/>
</dbReference>
<proteinExistence type="predicted"/>
<dbReference type="CDD" id="cd17574">
    <property type="entry name" value="REC_OmpR"/>
    <property type="match status" value="1"/>
</dbReference>
<dbReference type="InterPro" id="IPR036388">
    <property type="entry name" value="WH-like_DNA-bd_sf"/>
</dbReference>
<dbReference type="InterPro" id="IPR001789">
    <property type="entry name" value="Sig_transdc_resp-reg_receiver"/>
</dbReference>
<evidence type="ECO:0000256" key="4">
    <source>
        <dbReference type="PROSITE-ProRule" id="PRU00169"/>
    </source>
</evidence>
<dbReference type="PANTHER" id="PTHR48111">
    <property type="entry name" value="REGULATOR OF RPOS"/>
    <property type="match status" value="1"/>
</dbReference>
<keyword evidence="9" id="KW-1185">Reference proteome</keyword>
<feature type="domain" description="OmpR/PhoB-type" evidence="7">
    <location>
        <begin position="131"/>
        <end position="228"/>
    </location>
</feature>
<sequence>MDEKLKIFFCEDDENLGMLLKEFLDTKGFDTDLFRDGEEGIRNFEKTQYDLCILDVMMPLKDGFSVAQEIRSVNSTVPIIFLTAKTMKEDVLHGFTVGGDDYVTKPFSLDELLARIEAIMRRVRGVDSRIRPYYQLGKFVFDTQKQTLTLGSQVTKLTTKESQLLALLCSFANETLERNYALKTIWENDNYFNARSMDVYITKLRKILKADPSLEIKNVHGRGYRLNTTGVNIPEDKITKL</sequence>
<gene>
    <name evidence="8" type="ORF">HQ36_04285</name>
</gene>
<dbReference type="OrthoDB" id="9790442at2"/>
<evidence type="ECO:0000256" key="2">
    <source>
        <dbReference type="ARBA" id="ARBA00023012"/>
    </source>
</evidence>
<dbReference type="RefSeq" id="WP_025842387.1">
    <property type="nucleotide sequence ID" value="NZ_JQZW01000008.1"/>
</dbReference>
<dbReference type="eggNOG" id="COG0745">
    <property type="taxonomic scope" value="Bacteria"/>
</dbReference>
<dbReference type="GO" id="GO:0000976">
    <property type="term" value="F:transcription cis-regulatory region binding"/>
    <property type="evidence" value="ECO:0007669"/>
    <property type="project" value="TreeGrafter"/>
</dbReference>
<dbReference type="FunFam" id="3.40.50.2300:FF:000073">
    <property type="entry name" value="DNA-binding response regulator RprY"/>
    <property type="match status" value="1"/>
</dbReference>
<dbReference type="InterPro" id="IPR001867">
    <property type="entry name" value="OmpR/PhoB-type_DNA-bd"/>
</dbReference>
<feature type="modified residue" description="4-aspartylphosphate" evidence="4">
    <location>
        <position position="55"/>
    </location>
</feature>
<dbReference type="PROSITE" id="PS50110">
    <property type="entry name" value="RESPONSE_REGULATORY"/>
    <property type="match status" value="1"/>
</dbReference>
<dbReference type="Pfam" id="PF00072">
    <property type="entry name" value="Response_reg"/>
    <property type="match status" value="1"/>
</dbReference>
<dbReference type="Proteomes" id="UP000030134">
    <property type="component" value="Unassembled WGS sequence"/>
</dbReference>
<comment type="caution">
    <text evidence="8">The sequence shown here is derived from an EMBL/GenBank/DDBJ whole genome shotgun (WGS) entry which is preliminary data.</text>
</comment>
<dbReference type="CDD" id="cd00383">
    <property type="entry name" value="trans_reg_C"/>
    <property type="match status" value="1"/>
</dbReference>
<dbReference type="Gene3D" id="6.10.250.690">
    <property type="match status" value="1"/>
</dbReference>
<dbReference type="PANTHER" id="PTHR48111:SF40">
    <property type="entry name" value="PHOSPHATE REGULON TRANSCRIPTIONAL REGULATORY PROTEIN PHOB"/>
    <property type="match status" value="1"/>
</dbReference>
<dbReference type="GO" id="GO:0005829">
    <property type="term" value="C:cytosol"/>
    <property type="evidence" value="ECO:0007669"/>
    <property type="project" value="TreeGrafter"/>
</dbReference>
<dbReference type="GO" id="GO:0006355">
    <property type="term" value="P:regulation of DNA-templated transcription"/>
    <property type="evidence" value="ECO:0007669"/>
    <property type="project" value="InterPro"/>
</dbReference>
<accession>A0A0A2G6X6</accession>
<keyword evidence="1 4" id="KW-0597">Phosphoprotein</keyword>
<evidence type="ECO:0000313" key="9">
    <source>
        <dbReference type="Proteomes" id="UP000030134"/>
    </source>
</evidence>
<dbReference type="SMART" id="SM00862">
    <property type="entry name" value="Trans_reg_C"/>
    <property type="match status" value="1"/>
</dbReference>
<evidence type="ECO:0000259" key="6">
    <source>
        <dbReference type="PROSITE" id="PS50110"/>
    </source>
</evidence>
<evidence type="ECO:0000259" key="7">
    <source>
        <dbReference type="PROSITE" id="PS51755"/>
    </source>
</evidence>
<organism evidence="8 9">
    <name type="scientific">Porphyromonas gingivicanis</name>
    <dbReference type="NCBI Taxonomy" id="266762"/>
    <lineage>
        <taxon>Bacteria</taxon>
        <taxon>Pseudomonadati</taxon>
        <taxon>Bacteroidota</taxon>
        <taxon>Bacteroidia</taxon>
        <taxon>Bacteroidales</taxon>
        <taxon>Porphyromonadaceae</taxon>
        <taxon>Porphyromonas</taxon>
    </lineage>
</organism>
<dbReference type="Pfam" id="PF00486">
    <property type="entry name" value="Trans_reg_C"/>
    <property type="match status" value="1"/>
</dbReference>
<dbReference type="SUPFAM" id="SSF52172">
    <property type="entry name" value="CheY-like"/>
    <property type="match status" value="1"/>
</dbReference>